<name>A0A8S1ENS6_9PELO</name>
<dbReference type="GO" id="GO:0005739">
    <property type="term" value="C:mitochondrion"/>
    <property type="evidence" value="ECO:0007669"/>
    <property type="project" value="UniProtKB-SubCell"/>
</dbReference>
<dbReference type="AlphaFoldDB" id="A0A8S1ENS6"/>
<keyword evidence="3" id="KW-0496">Mitochondrion</keyword>
<comment type="similarity">
    <text evidence="1 3">Belongs to the CMC family.</text>
</comment>
<evidence type="ECO:0000256" key="4">
    <source>
        <dbReference type="SAM" id="MobiDB-lite"/>
    </source>
</evidence>
<comment type="caution">
    <text evidence="5">The sequence shown here is derived from an EMBL/GenBank/DDBJ whole genome shotgun (WGS) entry which is preliminary data.</text>
</comment>
<comment type="subcellular location">
    <subcellularLocation>
        <location evidence="3">Mitochondrion</location>
    </subcellularLocation>
</comment>
<keyword evidence="6" id="KW-1185">Reference proteome</keyword>
<dbReference type="Pfam" id="PF08583">
    <property type="entry name" value="Cmc1"/>
    <property type="match status" value="1"/>
</dbReference>
<gene>
    <name evidence="5" type="ORF">CBOVIS_LOCUS5085</name>
</gene>
<evidence type="ECO:0000313" key="5">
    <source>
        <dbReference type="EMBL" id="CAB3402470.1"/>
    </source>
</evidence>
<feature type="region of interest" description="Disordered" evidence="4">
    <location>
        <begin position="135"/>
        <end position="163"/>
    </location>
</feature>
<protein>
    <recommendedName>
        <fullName evidence="3">COX assembly mitochondrial protein</fullName>
    </recommendedName>
</protein>
<dbReference type="InterPro" id="IPR013892">
    <property type="entry name" value="Cyt_c_biogenesis_Cmc1-like"/>
</dbReference>
<keyword evidence="2" id="KW-1015">Disulfide bond</keyword>
<feature type="compositionally biased region" description="Basic and acidic residues" evidence="4">
    <location>
        <begin position="147"/>
        <end position="163"/>
    </location>
</feature>
<dbReference type="Proteomes" id="UP000494206">
    <property type="component" value="Unassembled WGS sequence"/>
</dbReference>
<evidence type="ECO:0000256" key="3">
    <source>
        <dbReference type="RuleBase" id="RU364104"/>
    </source>
</evidence>
<sequence>MTEERKVVLTDNLENLKEGEIVTDANTGKKYKVKKNIMPHYSAAGPHGIGDPNDRTLRKIEADVIIPNRMNARIEKVECNETYLGLVQCFRKDGAVSGLNTCKPALELFNRCKYEKFHDPEFRAKITDEYLNERSEARRTGMTPQQRKLEEFRQWKKEHQQNV</sequence>
<proteinExistence type="inferred from homology"/>
<reference evidence="5 6" key="1">
    <citation type="submission" date="2020-04" db="EMBL/GenBank/DDBJ databases">
        <authorList>
            <person name="Laetsch R D."/>
            <person name="Stevens L."/>
            <person name="Kumar S."/>
            <person name="Blaxter L. M."/>
        </authorList>
    </citation>
    <scope>NUCLEOTIDE SEQUENCE [LARGE SCALE GENOMIC DNA]</scope>
</reference>
<dbReference type="OrthoDB" id="6224010at2759"/>
<accession>A0A8S1ENS6</accession>
<organism evidence="5 6">
    <name type="scientific">Caenorhabditis bovis</name>
    <dbReference type="NCBI Taxonomy" id="2654633"/>
    <lineage>
        <taxon>Eukaryota</taxon>
        <taxon>Metazoa</taxon>
        <taxon>Ecdysozoa</taxon>
        <taxon>Nematoda</taxon>
        <taxon>Chromadorea</taxon>
        <taxon>Rhabditida</taxon>
        <taxon>Rhabditina</taxon>
        <taxon>Rhabditomorpha</taxon>
        <taxon>Rhabditoidea</taxon>
        <taxon>Rhabditidae</taxon>
        <taxon>Peloderinae</taxon>
        <taxon>Caenorhabditis</taxon>
    </lineage>
</organism>
<dbReference type="EMBL" id="CADEPM010000003">
    <property type="protein sequence ID" value="CAB3402470.1"/>
    <property type="molecule type" value="Genomic_DNA"/>
</dbReference>
<evidence type="ECO:0000256" key="2">
    <source>
        <dbReference type="ARBA" id="ARBA00023157"/>
    </source>
</evidence>
<evidence type="ECO:0000313" key="6">
    <source>
        <dbReference type="Proteomes" id="UP000494206"/>
    </source>
</evidence>
<evidence type="ECO:0000256" key="1">
    <source>
        <dbReference type="ARBA" id="ARBA00007347"/>
    </source>
</evidence>